<organism evidence="2 3">
    <name type="scientific">Hyalangium rubrum</name>
    <dbReference type="NCBI Taxonomy" id="3103134"/>
    <lineage>
        <taxon>Bacteria</taxon>
        <taxon>Pseudomonadati</taxon>
        <taxon>Myxococcota</taxon>
        <taxon>Myxococcia</taxon>
        <taxon>Myxococcales</taxon>
        <taxon>Cystobacterineae</taxon>
        <taxon>Archangiaceae</taxon>
        <taxon>Hyalangium</taxon>
    </lineage>
</organism>
<accession>A0ABU5H6Q8</accession>
<dbReference type="Gene3D" id="3.60.15.10">
    <property type="entry name" value="Ribonuclease Z/Hydroxyacylglutathione hydrolase-like"/>
    <property type="match status" value="1"/>
</dbReference>
<gene>
    <name evidence="2" type="ORF">SYV04_22295</name>
</gene>
<evidence type="ECO:0000313" key="2">
    <source>
        <dbReference type="EMBL" id="MDY7229160.1"/>
    </source>
</evidence>
<name>A0ABU5H6Q8_9BACT</name>
<dbReference type="EMBL" id="JAXIVS010000007">
    <property type="protein sequence ID" value="MDY7229160.1"/>
    <property type="molecule type" value="Genomic_DNA"/>
</dbReference>
<dbReference type="InterPro" id="IPR036866">
    <property type="entry name" value="RibonucZ/Hydroxyglut_hydro"/>
</dbReference>
<protein>
    <submittedName>
        <fullName evidence="2">MBL fold metallo-hydrolase</fullName>
    </submittedName>
</protein>
<dbReference type="InterPro" id="IPR050855">
    <property type="entry name" value="NDM-1-like"/>
</dbReference>
<dbReference type="Pfam" id="PF00753">
    <property type="entry name" value="Lactamase_B"/>
    <property type="match status" value="1"/>
</dbReference>
<sequence length="252" mass="26589">MAKGAPSLLARGFFILLGLVMLGAAWAWPQLPQQGAARIEVEPGLVGVLLGGYSYAWVLKTPQGAVLVDAGMDTQGKELLAELAAQGVSPEKVHTVLLTHGHVDHWGAAHLFPNARVVVGPGEAAVIRGEFVQKSLVGRLTRSMARPPVPAKLEEAQDGAELSVDGASIRVIHLPGHTPGSAAYLWRDVLFTGDSLLRTKSGLGPSPVPVSEDRKQNLASLRKLEEVHFARVADGHAGLTQGAKEKLGALLK</sequence>
<evidence type="ECO:0000313" key="3">
    <source>
        <dbReference type="Proteomes" id="UP001291309"/>
    </source>
</evidence>
<keyword evidence="3" id="KW-1185">Reference proteome</keyword>
<proteinExistence type="predicted"/>
<reference evidence="2 3" key="1">
    <citation type="submission" date="2023-12" db="EMBL/GenBank/DDBJ databases">
        <title>the genome sequence of Hyalangium sp. s54d21.</title>
        <authorList>
            <person name="Zhang X."/>
        </authorList>
    </citation>
    <scope>NUCLEOTIDE SEQUENCE [LARGE SCALE GENOMIC DNA]</scope>
    <source>
        <strain evidence="3">s54d21</strain>
    </source>
</reference>
<dbReference type="RefSeq" id="WP_321547880.1">
    <property type="nucleotide sequence ID" value="NZ_JAXIVS010000007.1"/>
</dbReference>
<dbReference type="SMART" id="SM00849">
    <property type="entry name" value="Lactamase_B"/>
    <property type="match status" value="1"/>
</dbReference>
<evidence type="ECO:0000259" key="1">
    <source>
        <dbReference type="SMART" id="SM00849"/>
    </source>
</evidence>
<dbReference type="PANTHER" id="PTHR42951">
    <property type="entry name" value="METALLO-BETA-LACTAMASE DOMAIN-CONTAINING"/>
    <property type="match status" value="1"/>
</dbReference>
<dbReference type="InterPro" id="IPR001279">
    <property type="entry name" value="Metallo-B-lactamas"/>
</dbReference>
<comment type="caution">
    <text evidence="2">The sequence shown here is derived from an EMBL/GenBank/DDBJ whole genome shotgun (WGS) entry which is preliminary data.</text>
</comment>
<feature type="domain" description="Metallo-beta-lactamase" evidence="1">
    <location>
        <begin position="53"/>
        <end position="236"/>
    </location>
</feature>
<dbReference type="SUPFAM" id="SSF56281">
    <property type="entry name" value="Metallo-hydrolase/oxidoreductase"/>
    <property type="match status" value="1"/>
</dbReference>
<dbReference type="Proteomes" id="UP001291309">
    <property type="component" value="Unassembled WGS sequence"/>
</dbReference>